<dbReference type="Proteomes" id="UP001054252">
    <property type="component" value="Unassembled WGS sequence"/>
</dbReference>
<proteinExistence type="predicted"/>
<dbReference type="InterPro" id="IPR055414">
    <property type="entry name" value="LRR_R13L4/SHOC2-like"/>
</dbReference>
<comment type="caution">
    <text evidence="3">The sequence shown here is derived from an EMBL/GenBank/DDBJ whole genome shotgun (WGS) entry which is preliminary data.</text>
</comment>
<dbReference type="EMBL" id="BPVZ01000485">
    <property type="protein sequence ID" value="GKV51300.1"/>
    <property type="molecule type" value="Genomic_DNA"/>
</dbReference>
<feature type="domain" description="Disease resistance R13L4/SHOC-2-like LRR" evidence="2">
    <location>
        <begin position="91"/>
        <end position="210"/>
    </location>
</feature>
<evidence type="ECO:0000256" key="1">
    <source>
        <dbReference type="ARBA" id="ARBA00022737"/>
    </source>
</evidence>
<accession>A0AAV5MP24</accession>
<evidence type="ECO:0000313" key="3">
    <source>
        <dbReference type="EMBL" id="GKV51300.1"/>
    </source>
</evidence>
<keyword evidence="1" id="KW-0677">Repeat</keyword>
<dbReference type="PANTHER" id="PTHR47186">
    <property type="entry name" value="LEUCINE-RICH REPEAT-CONTAINING PROTEIN 57"/>
    <property type="match status" value="1"/>
</dbReference>
<dbReference type="Gene3D" id="3.80.10.10">
    <property type="entry name" value="Ribonuclease Inhibitor"/>
    <property type="match status" value="1"/>
</dbReference>
<keyword evidence="4" id="KW-1185">Reference proteome</keyword>
<dbReference type="AlphaFoldDB" id="A0AAV5MP24"/>
<gene>
    <name evidence="3" type="ORF">SLEP1_g57968</name>
</gene>
<organism evidence="3 4">
    <name type="scientific">Rubroshorea leprosula</name>
    <dbReference type="NCBI Taxonomy" id="152421"/>
    <lineage>
        <taxon>Eukaryota</taxon>
        <taxon>Viridiplantae</taxon>
        <taxon>Streptophyta</taxon>
        <taxon>Embryophyta</taxon>
        <taxon>Tracheophyta</taxon>
        <taxon>Spermatophyta</taxon>
        <taxon>Magnoliopsida</taxon>
        <taxon>eudicotyledons</taxon>
        <taxon>Gunneridae</taxon>
        <taxon>Pentapetalae</taxon>
        <taxon>rosids</taxon>
        <taxon>malvids</taxon>
        <taxon>Malvales</taxon>
        <taxon>Dipterocarpaceae</taxon>
        <taxon>Rubroshorea</taxon>
    </lineage>
</organism>
<evidence type="ECO:0000313" key="4">
    <source>
        <dbReference type="Proteomes" id="UP001054252"/>
    </source>
</evidence>
<protein>
    <recommendedName>
        <fullName evidence="2">Disease resistance R13L4/SHOC-2-like LRR domain-containing protein</fullName>
    </recommendedName>
</protein>
<dbReference type="SUPFAM" id="SSF52058">
    <property type="entry name" value="L domain-like"/>
    <property type="match status" value="1"/>
</dbReference>
<name>A0AAV5MP24_9ROSI</name>
<dbReference type="InterPro" id="IPR032675">
    <property type="entry name" value="LRR_dom_sf"/>
</dbReference>
<sequence length="266" mass="30034">MVLDFARFLMGNEFVVQEVHPDDIIRIKLPPEKTHHLSVVLAENACLPTSLLGAEKLRSLSIFKSDHAEEDETSNLFIQPKHLRSLILCGAICGLLNLQSLFLQRCYSLEGLPDKIEKLVNLRCLNTADSTALTYYPKGIGRLTSLRELGTIVVCCDHNDNEKFSLGDLENLCHLRFLALKVKDGQIDANEARRAKLQSKIHLKDLVLDDRWAYGKEDELDNFVKVLNPPSHTNVKFPLNELIEDFRAQVFAAEDFHVSPQSIVSS</sequence>
<evidence type="ECO:0000259" key="2">
    <source>
        <dbReference type="Pfam" id="PF23598"/>
    </source>
</evidence>
<dbReference type="Pfam" id="PF23598">
    <property type="entry name" value="LRR_14"/>
    <property type="match status" value="1"/>
</dbReference>
<dbReference type="PANTHER" id="PTHR47186:SF15">
    <property type="entry name" value="NB-ARC DOMAIN-CONTAINING PROTEIN"/>
    <property type="match status" value="1"/>
</dbReference>
<reference evidence="3 4" key="1">
    <citation type="journal article" date="2021" name="Commun. Biol.">
        <title>The genome of Shorea leprosula (Dipterocarpaceae) highlights the ecological relevance of drought in aseasonal tropical rainforests.</title>
        <authorList>
            <person name="Ng K.K.S."/>
            <person name="Kobayashi M.J."/>
            <person name="Fawcett J.A."/>
            <person name="Hatakeyama M."/>
            <person name="Paape T."/>
            <person name="Ng C.H."/>
            <person name="Ang C.C."/>
            <person name="Tnah L.H."/>
            <person name="Lee C.T."/>
            <person name="Nishiyama T."/>
            <person name="Sese J."/>
            <person name="O'Brien M.J."/>
            <person name="Copetti D."/>
            <person name="Mohd Noor M.I."/>
            <person name="Ong R.C."/>
            <person name="Putra M."/>
            <person name="Sireger I.Z."/>
            <person name="Indrioko S."/>
            <person name="Kosugi Y."/>
            <person name="Izuno A."/>
            <person name="Isagi Y."/>
            <person name="Lee S.L."/>
            <person name="Shimizu K.K."/>
        </authorList>
    </citation>
    <scope>NUCLEOTIDE SEQUENCE [LARGE SCALE GENOMIC DNA]</scope>
    <source>
        <strain evidence="3">214</strain>
    </source>
</reference>